<dbReference type="PROSITE" id="PS00211">
    <property type="entry name" value="ABC_TRANSPORTER_1"/>
    <property type="match status" value="1"/>
</dbReference>
<dbReference type="InterPro" id="IPR013611">
    <property type="entry name" value="Transp-assoc_OB_typ2"/>
</dbReference>
<dbReference type="Pfam" id="PF00005">
    <property type="entry name" value="ABC_tran"/>
    <property type="match status" value="1"/>
</dbReference>
<dbReference type="FunFam" id="3.40.50.300:FF:000042">
    <property type="entry name" value="Maltose/maltodextrin ABC transporter, ATP-binding protein"/>
    <property type="match status" value="1"/>
</dbReference>
<dbReference type="InterPro" id="IPR008995">
    <property type="entry name" value="Mo/tungstate-bd_C_term_dom"/>
</dbReference>
<dbReference type="GO" id="GO:0005524">
    <property type="term" value="F:ATP binding"/>
    <property type="evidence" value="ECO:0007669"/>
    <property type="project" value="UniProtKB-KW"/>
</dbReference>
<dbReference type="InterPro" id="IPR003593">
    <property type="entry name" value="AAA+_ATPase"/>
</dbReference>
<dbReference type="PROSITE" id="PS50893">
    <property type="entry name" value="ABC_TRANSPORTER_2"/>
    <property type="match status" value="1"/>
</dbReference>
<dbReference type="AlphaFoldDB" id="A0A1C9HVP2"/>
<protein>
    <submittedName>
        <fullName evidence="8">Spermidine/putrescine ABC transporter ATP-binding protein</fullName>
    </submittedName>
</protein>
<feature type="domain" description="ABC transporter" evidence="7">
    <location>
        <begin position="17"/>
        <end position="247"/>
    </location>
</feature>
<evidence type="ECO:0000256" key="4">
    <source>
        <dbReference type="ARBA" id="ARBA00022519"/>
    </source>
</evidence>
<dbReference type="InterPro" id="IPR003439">
    <property type="entry name" value="ABC_transporter-like_ATP-bd"/>
</dbReference>
<dbReference type="InterPro" id="IPR027417">
    <property type="entry name" value="P-loop_NTPase"/>
</dbReference>
<evidence type="ECO:0000313" key="8">
    <source>
        <dbReference type="EMBL" id="AOO90747.1"/>
    </source>
</evidence>
<reference evidence="8" key="1">
    <citation type="journal article" date="2015" name="BMC Genomics">
        <title>Transcriptome profiling of a Rhizobium leguminosarum bv. trifolii rosR mutant reveals the role of the transcriptional regulator RosR in motility, synthesis of cell-surface components, and other cellular processes.</title>
        <authorList>
            <person name="Rachwal K."/>
            <person name="Matczynska E."/>
            <person name="Janczarek M."/>
        </authorList>
    </citation>
    <scope>NUCLEOTIDE SEQUENCE</scope>
    <source>
        <strain evidence="8">Rt24.2</strain>
    </source>
</reference>
<dbReference type="SUPFAM" id="SSF52540">
    <property type="entry name" value="P-loop containing nucleoside triphosphate hydrolases"/>
    <property type="match status" value="1"/>
</dbReference>
<keyword evidence="4" id="KW-0997">Cell inner membrane</keyword>
<keyword evidence="5" id="KW-0547">Nucleotide-binding</keyword>
<name>A0A1C9HVP2_RHILT</name>
<evidence type="ECO:0000259" key="7">
    <source>
        <dbReference type="PROSITE" id="PS50893"/>
    </source>
</evidence>
<proteinExistence type="inferred from homology"/>
<organism evidence="8">
    <name type="scientific">Rhizobium leguminosarum bv. trifolii</name>
    <dbReference type="NCBI Taxonomy" id="386"/>
    <lineage>
        <taxon>Bacteria</taxon>
        <taxon>Pseudomonadati</taxon>
        <taxon>Pseudomonadota</taxon>
        <taxon>Alphaproteobacteria</taxon>
        <taxon>Hyphomicrobiales</taxon>
        <taxon>Rhizobiaceae</taxon>
        <taxon>Rhizobium/Agrobacterium group</taxon>
        <taxon>Rhizobium</taxon>
    </lineage>
</organism>
<keyword evidence="3" id="KW-0813">Transport</keyword>
<dbReference type="GO" id="GO:0055052">
    <property type="term" value="C:ATP-binding cassette (ABC) transporter complex, substrate-binding subunit-containing"/>
    <property type="evidence" value="ECO:0007669"/>
    <property type="project" value="TreeGrafter"/>
</dbReference>
<evidence type="ECO:0000256" key="5">
    <source>
        <dbReference type="ARBA" id="ARBA00022741"/>
    </source>
</evidence>
<dbReference type="SMART" id="SM00382">
    <property type="entry name" value="AAA"/>
    <property type="match status" value="1"/>
</dbReference>
<dbReference type="PANTHER" id="PTHR43875:SF1">
    <property type="entry name" value="OSMOPROTECTIVE COMPOUNDS UPTAKE ATP-BINDING PROTEIN GGTA"/>
    <property type="match status" value="1"/>
</dbReference>
<dbReference type="Gene3D" id="3.40.50.300">
    <property type="entry name" value="P-loop containing nucleotide triphosphate hydrolases"/>
    <property type="match status" value="1"/>
</dbReference>
<keyword evidence="4" id="KW-1003">Cell membrane</keyword>
<evidence type="ECO:0000256" key="3">
    <source>
        <dbReference type="ARBA" id="ARBA00022448"/>
    </source>
</evidence>
<dbReference type="GO" id="GO:0140359">
    <property type="term" value="F:ABC-type transporter activity"/>
    <property type="evidence" value="ECO:0007669"/>
    <property type="project" value="UniProtKB-ARBA"/>
</dbReference>
<evidence type="ECO:0000256" key="2">
    <source>
        <dbReference type="ARBA" id="ARBA00005417"/>
    </source>
</evidence>
<dbReference type="InterPro" id="IPR017871">
    <property type="entry name" value="ABC_transporter-like_CS"/>
</dbReference>
<dbReference type="GO" id="GO:0016887">
    <property type="term" value="F:ATP hydrolysis activity"/>
    <property type="evidence" value="ECO:0007669"/>
    <property type="project" value="InterPro"/>
</dbReference>
<evidence type="ECO:0000256" key="1">
    <source>
        <dbReference type="ARBA" id="ARBA00004417"/>
    </source>
</evidence>
<sequence length="345" mass="37933">MQIARLHRSMIMPTPILIIDKLHIGYGDKVVIRDLSLEIHEGEFVALLGASGSGKSSVLRTLAGFHSAMSGRIILEGKDITNEPPERRNVGMVFQNYALFPTMTAFENIAFALRVAKMPQSEIGRRVAEIAETSGITEQLHKKPVAMSGGQQQRVAIARALVAGSKVLLFDEPLSNLDAKVRVTMRREIKRLQREFGFTAVFVTHDQEDALTMSDTIVVLANGGVEQIGDGRTLYRKPATPFICEFVGAANELPTPLARQILGGDIRGRIFVRHEDVFVGKAVEVGSRAIVRHVEFLGAHSRIDLDTGGYFISAARMGHELPEIGETVSWTIRPGSAHIFEEADR</sequence>
<dbReference type="EMBL" id="KX488383">
    <property type="protein sequence ID" value="AOO90747.1"/>
    <property type="molecule type" value="Genomic_DNA"/>
</dbReference>
<keyword evidence="4" id="KW-0472">Membrane</keyword>
<dbReference type="SUPFAM" id="SSF50331">
    <property type="entry name" value="MOP-like"/>
    <property type="match status" value="1"/>
</dbReference>
<comment type="similarity">
    <text evidence="2">Belongs to the ABC transporter superfamily.</text>
</comment>
<evidence type="ECO:0000256" key="6">
    <source>
        <dbReference type="ARBA" id="ARBA00022840"/>
    </source>
</evidence>
<dbReference type="PANTHER" id="PTHR43875">
    <property type="entry name" value="MALTODEXTRIN IMPORT ATP-BINDING PROTEIN MSMX"/>
    <property type="match status" value="1"/>
</dbReference>
<accession>A0A1C9HVP2</accession>
<comment type="subcellular location">
    <subcellularLocation>
        <location evidence="1">Cell inner membrane</location>
        <topology evidence="1">Peripheral membrane protein</topology>
    </subcellularLocation>
</comment>
<keyword evidence="6 8" id="KW-0067">ATP-binding</keyword>
<reference evidence="8" key="2">
    <citation type="journal article" date="2016" name="Front. Microbiol.">
        <title>The Regulatory Protein RosR Affects Rhizobium leguminosarum bv. trifolii Protein Profiles, Cell Surface Properties, and Symbiosis with Clover.</title>
        <authorList>
            <person name="Rachwal K."/>
            <person name="Boguszewska A."/>
            <person name="Kopcinska J."/>
            <person name="Karas M."/>
            <person name="Tchorzewski M."/>
            <person name="Janczarek M."/>
        </authorList>
    </citation>
    <scope>NUCLEOTIDE SEQUENCE</scope>
    <source>
        <strain evidence="8">Rt24.2</strain>
    </source>
</reference>
<dbReference type="InterPro" id="IPR047641">
    <property type="entry name" value="ABC_transpr_MalK/UgpC-like"/>
</dbReference>
<dbReference type="Pfam" id="PF08402">
    <property type="entry name" value="TOBE_2"/>
    <property type="match status" value="1"/>
</dbReference>